<sequence>AHELAVALTTKPKDSNGGGIQLLPHYAPPSLDEEVSWEPVAKTTRSAAAVRSPALDDPAASSRASAYASARATAYAQASAAHRKARSNRLMGGVAAYYGQVGREYAALSSQATAAAADDLASSQSSPAQLDLHGVDVLNAVRIAQNKVEEWWDGLGESRVNGRLGAEDRQMGYRIIVGLGGGYLCFSPIAAEVLKRKGYKITILMGLALYSIGAVMFWPTAHFSNPENTKAAFGGFLACTLVIACGLATLETSANSYAVVIGSPEMASARLQFCQSWNGVASFIGPLIASKAFFSDEGSEDLTSVQYVYLAVACAGAAVAVLFFFAKLPEVKEETGRRGSVTETTLEMAVGVDGKVVGEGPLYKQYNMIFGFVAQFCYVGAQVAIATLFINYVTENADYTAAEASQMLSYALIVFTVGRFIAAGLATIFESNFLMTIYTCCAIGFCAYVSAGRGTSAVGVLIAIFFFEAPMYPTIFTLGTANLGRHTRRGAGILVMGVSGGAVFPPIQAAIADAVNTRTSYVVPMVGFCVVLAYVATHWARHGFHVLRIKGEAVIAVSQEGGALGGVVETVHYDEKRLDSTACDEIRRASVGEVTVKGVTGGINAH</sequence>
<dbReference type="AlphaFoldDB" id="A0A3M7EZG2"/>
<keyword evidence="3" id="KW-0812">Transmembrane</keyword>
<comment type="subcellular location">
    <subcellularLocation>
        <location evidence="1">Cell inner membrane</location>
        <topology evidence="1">Multi-pass membrane protein</topology>
    </subcellularLocation>
</comment>
<accession>A0A3M7EZG2</accession>
<feature type="transmembrane region" description="Helical" evidence="3">
    <location>
        <begin position="306"/>
        <end position="328"/>
    </location>
</feature>
<dbReference type="GO" id="GO:0022857">
    <property type="term" value="F:transmembrane transporter activity"/>
    <property type="evidence" value="ECO:0007669"/>
    <property type="project" value="InterPro"/>
</dbReference>
<name>A0A3M7EZG2_HORWE</name>
<feature type="transmembrane region" description="Helical" evidence="3">
    <location>
        <begin position="521"/>
        <end position="540"/>
    </location>
</feature>
<comment type="caution">
    <text evidence="4">The sequence shown here is derived from an EMBL/GenBank/DDBJ whole genome shotgun (WGS) entry which is preliminary data.</text>
</comment>
<feature type="transmembrane region" description="Helical" evidence="3">
    <location>
        <begin position="457"/>
        <end position="478"/>
    </location>
</feature>
<gene>
    <name evidence="4" type="ORF">D0864_08279</name>
</gene>
<dbReference type="InterPro" id="IPR036259">
    <property type="entry name" value="MFS_trans_sf"/>
</dbReference>
<dbReference type="EMBL" id="QWIO01000940">
    <property type="protein sequence ID" value="RMY81534.1"/>
    <property type="molecule type" value="Genomic_DNA"/>
</dbReference>
<feature type="non-terminal residue" evidence="4">
    <location>
        <position position="1"/>
    </location>
</feature>
<dbReference type="Proteomes" id="UP000269539">
    <property type="component" value="Unassembled WGS sequence"/>
</dbReference>
<dbReference type="PANTHER" id="PTHR43702">
    <property type="entry name" value="L-FUCOSE-PROTON SYMPORTER"/>
    <property type="match status" value="1"/>
</dbReference>
<dbReference type="InterPro" id="IPR011701">
    <property type="entry name" value="MFS"/>
</dbReference>
<reference evidence="4 5" key="1">
    <citation type="journal article" date="2018" name="BMC Genomics">
        <title>Genomic evidence for intraspecific hybridization in a clonal and extremely halotolerant yeast.</title>
        <authorList>
            <person name="Gostincar C."/>
            <person name="Stajich J.E."/>
            <person name="Zupancic J."/>
            <person name="Zalar P."/>
            <person name="Gunde-Cimerman N."/>
        </authorList>
    </citation>
    <scope>NUCLEOTIDE SEQUENCE [LARGE SCALE GENOMIC DNA]</scope>
    <source>
        <strain evidence="4 5">EXF-10513</strain>
    </source>
</reference>
<dbReference type="GO" id="GO:0005886">
    <property type="term" value="C:plasma membrane"/>
    <property type="evidence" value="ECO:0007669"/>
    <property type="project" value="UniProtKB-SubCell"/>
</dbReference>
<feature type="transmembrane region" description="Helical" evidence="3">
    <location>
        <begin position="369"/>
        <end position="392"/>
    </location>
</feature>
<feature type="transmembrane region" description="Helical" evidence="3">
    <location>
        <begin position="433"/>
        <end position="451"/>
    </location>
</feature>
<evidence type="ECO:0000256" key="2">
    <source>
        <dbReference type="ARBA" id="ARBA00022475"/>
    </source>
</evidence>
<feature type="transmembrane region" description="Helical" evidence="3">
    <location>
        <begin position="201"/>
        <end position="219"/>
    </location>
</feature>
<dbReference type="Gene3D" id="1.20.1250.20">
    <property type="entry name" value="MFS general substrate transporter like domains"/>
    <property type="match status" value="2"/>
</dbReference>
<evidence type="ECO:0000313" key="5">
    <source>
        <dbReference type="Proteomes" id="UP000269539"/>
    </source>
</evidence>
<evidence type="ECO:0008006" key="6">
    <source>
        <dbReference type="Google" id="ProtNLM"/>
    </source>
</evidence>
<feature type="transmembrane region" description="Helical" evidence="3">
    <location>
        <begin position="490"/>
        <end position="509"/>
    </location>
</feature>
<organism evidence="4 5">
    <name type="scientific">Hortaea werneckii</name>
    <name type="common">Black yeast</name>
    <name type="synonym">Cladosporium werneckii</name>
    <dbReference type="NCBI Taxonomy" id="91943"/>
    <lineage>
        <taxon>Eukaryota</taxon>
        <taxon>Fungi</taxon>
        <taxon>Dikarya</taxon>
        <taxon>Ascomycota</taxon>
        <taxon>Pezizomycotina</taxon>
        <taxon>Dothideomycetes</taxon>
        <taxon>Dothideomycetidae</taxon>
        <taxon>Mycosphaerellales</taxon>
        <taxon>Teratosphaeriaceae</taxon>
        <taxon>Hortaea</taxon>
    </lineage>
</organism>
<evidence type="ECO:0000256" key="1">
    <source>
        <dbReference type="ARBA" id="ARBA00004429"/>
    </source>
</evidence>
<keyword evidence="2" id="KW-1003">Cell membrane</keyword>
<dbReference type="InterPro" id="IPR050375">
    <property type="entry name" value="MFS_TsgA-like"/>
</dbReference>
<evidence type="ECO:0000313" key="4">
    <source>
        <dbReference type="EMBL" id="RMY81534.1"/>
    </source>
</evidence>
<dbReference type="SUPFAM" id="SSF103473">
    <property type="entry name" value="MFS general substrate transporter"/>
    <property type="match status" value="1"/>
</dbReference>
<proteinExistence type="predicted"/>
<feature type="transmembrane region" description="Helical" evidence="3">
    <location>
        <begin position="231"/>
        <end position="250"/>
    </location>
</feature>
<keyword evidence="3" id="KW-1133">Transmembrane helix</keyword>
<feature type="transmembrane region" description="Helical" evidence="3">
    <location>
        <begin position="407"/>
        <end position="426"/>
    </location>
</feature>
<protein>
    <recommendedName>
        <fullName evidence="6">Major facilitator superfamily (MFS) profile domain-containing protein</fullName>
    </recommendedName>
</protein>
<dbReference type="Pfam" id="PF07690">
    <property type="entry name" value="MFS_1"/>
    <property type="match status" value="1"/>
</dbReference>
<keyword evidence="3" id="KW-0472">Membrane</keyword>
<dbReference type="PANTHER" id="PTHR43702:SF3">
    <property type="entry name" value="PROTEIN TSGA"/>
    <property type="match status" value="1"/>
</dbReference>
<evidence type="ECO:0000256" key="3">
    <source>
        <dbReference type="SAM" id="Phobius"/>
    </source>
</evidence>
<feature type="transmembrane region" description="Helical" evidence="3">
    <location>
        <begin position="171"/>
        <end position="194"/>
    </location>
</feature>